<reference evidence="1 2" key="1">
    <citation type="submission" date="2017-12" db="EMBL/GenBank/DDBJ databases">
        <title>Hemimetabolous genomes reveal molecular basis of termite eusociality.</title>
        <authorList>
            <person name="Harrison M.C."/>
            <person name="Jongepier E."/>
            <person name="Robertson H.M."/>
            <person name="Arning N."/>
            <person name="Bitard-Feildel T."/>
            <person name="Chao H."/>
            <person name="Childers C.P."/>
            <person name="Dinh H."/>
            <person name="Doddapaneni H."/>
            <person name="Dugan S."/>
            <person name="Gowin J."/>
            <person name="Greiner C."/>
            <person name="Han Y."/>
            <person name="Hu H."/>
            <person name="Hughes D.S.T."/>
            <person name="Huylmans A.-K."/>
            <person name="Kemena C."/>
            <person name="Kremer L.P.M."/>
            <person name="Lee S.L."/>
            <person name="Lopez-Ezquerra A."/>
            <person name="Mallet L."/>
            <person name="Monroy-Kuhn J.M."/>
            <person name="Moser A."/>
            <person name="Murali S.C."/>
            <person name="Muzny D.M."/>
            <person name="Otani S."/>
            <person name="Piulachs M.-D."/>
            <person name="Poelchau M."/>
            <person name="Qu J."/>
            <person name="Schaub F."/>
            <person name="Wada-Katsumata A."/>
            <person name="Worley K.C."/>
            <person name="Xie Q."/>
            <person name="Ylla G."/>
            <person name="Poulsen M."/>
            <person name="Gibbs R.A."/>
            <person name="Schal C."/>
            <person name="Richards S."/>
            <person name="Belles X."/>
            <person name="Korb J."/>
            <person name="Bornberg-Bauer E."/>
        </authorList>
    </citation>
    <scope>NUCLEOTIDE SEQUENCE [LARGE SCALE GENOMIC DNA]</scope>
    <source>
        <tissue evidence="1">Whole body</tissue>
    </source>
</reference>
<dbReference type="AlphaFoldDB" id="A0A2J7QJZ5"/>
<dbReference type="EMBL" id="NEVH01013547">
    <property type="protein sequence ID" value="PNF28911.1"/>
    <property type="molecule type" value="Genomic_DNA"/>
</dbReference>
<comment type="caution">
    <text evidence="1">The sequence shown here is derived from an EMBL/GenBank/DDBJ whole genome shotgun (WGS) entry which is preliminary data.</text>
</comment>
<organism evidence="1 2">
    <name type="scientific">Cryptotermes secundus</name>
    <dbReference type="NCBI Taxonomy" id="105785"/>
    <lineage>
        <taxon>Eukaryota</taxon>
        <taxon>Metazoa</taxon>
        <taxon>Ecdysozoa</taxon>
        <taxon>Arthropoda</taxon>
        <taxon>Hexapoda</taxon>
        <taxon>Insecta</taxon>
        <taxon>Pterygota</taxon>
        <taxon>Neoptera</taxon>
        <taxon>Polyneoptera</taxon>
        <taxon>Dictyoptera</taxon>
        <taxon>Blattodea</taxon>
        <taxon>Blattoidea</taxon>
        <taxon>Termitoidae</taxon>
        <taxon>Kalotermitidae</taxon>
        <taxon>Cryptotermitinae</taxon>
        <taxon>Cryptotermes</taxon>
    </lineage>
</organism>
<proteinExistence type="predicted"/>
<dbReference type="InterPro" id="IPR036691">
    <property type="entry name" value="Endo/exonu/phosph_ase_sf"/>
</dbReference>
<dbReference type="InParanoid" id="A0A2J7QJZ5"/>
<sequence length="395" mass="46096">MNVHASTEDKIDDIKDRFYEELEHVFDKFQKYPMKILLGDFNAKVGKEDIFKPTIGNESLHEISNDNGVSVVNFATSKNLTVKSTMFPHCNIHKFTWTSPDGKIHNQIDHILIERRQHSSILDVRSFRAADCDTDHYLVVAKVRERLAVSKQTTHKVHMEKFNLKKLNEVEGKEQYCVEISNRFAALENLDTEVDVNKTWETIRENIKLSTKESLGYYAPKNHKPGFDEGCSKLSDQRKQAKLQWLQDQSELNGDNLNNIRHEVSRHFRNKKREYLKDKIDELATNSKNKNIRDLYRGINDFNNGYQPSSNLVKDENGDLLADSHNILNRWRNYFSQLMNVHRVSDVRQTEIDTADLVIPDPREIGWDGMDWIDLAQDRDQRRALVNTVMNLRVP</sequence>
<dbReference type="STRING" id="105785.A0A2J7QJZ5"/>
<name>A0A2J7QJZ5_9NEOP</name>
<evidence type="ECO:0008006" key="3">
    <source>
        <dbReference type="Google" id="ProtNLM"/>
    </source>
</evidence>
<protein>
    <recommendedName>
        <fullName evidence="3">Endonuclease/exonuclease/phosphatase domain-containing protein</fullName>
    </recommendedName>
</protein>
<gene>
    <name evidence="1" type="ORF">B7P43_G01807</name>
</gene>
<dbReference type="SUPFAM" id="SSF56219">
    <property type="entry name" value="DNase I-like"/>
    <property type="match status" value="1"/>
</dbReference>
<dbReference type="Proteomes" id="UP000235965">
    <property type="component" value="Unassembled WGS sequence"/>
</dbReference>
<evidence type="ECO:0000313" key="2">
    <source>
        <dbReference type="Proteomes" id="UP000235965"/>
    </source>
</evidence>
<accession>A0A2J7QJZ5</accession>
<evidence type="ECO:0000313" key="1">
    <source>
        <dbReference type="EMBL" id="PNF28911.1"/>
    </source>
</evidence>
<dbReference type="Gene3D" id="3.60.10.10">
    <property type="entry name" value="Endonuclease/exonuclease/phosphatase"/>
    <property type="match status" value="1"/>
</dbReference>
<keyword evidence="2" id="KW-1185">Reference proteome</keyword>